<dbReference type="Pfam" id="PF01743">
    <property type="entry name" value="PolyA_pol"/>
    <property type="match status" value="1"/>
</dbReference>
<name>A0AAE0SZS8_9BIVA</name>
<dbReference type="Gene3D" id="1.10.3090.10">
    <property type="entry name" value="cca-adding enzyme, domain 2"/>
    <property type="match status" value="1"/>
</dbReference>
<evidence type="ECO:0000256" key="9">
    <source>
        <dbReference type="RuleBase" id="RU003953"/>
    </source>
</evidence>
<evidence type="ECO:0000256" key="5">
    <source>
        <dbReference type="ARBA" id="ARBA00022695"/>
    </source>
</evidence>
<dbReference type="GO" id="GO:0000166">
    <property type="term" value="F:nucleotide binding"/>
    <property type="evidence" value="ECO:0007669"/>
    <property type="project" value="UniProtKB-KW"/>
</dbReference>
<evidence type="ECO:0000256" key="7">
    <source>
        <dbReference type="ARBA" id="ARBA00022741"/>
    </source>
</evidence>
<proteinExistence type="inferred from homology"/>
<dbReference type="GO" id="GO:0016779">
    <property type="term" value="F:nucleotidyltransferase activity"/>
    <property type="evidence" value="ECO:0007669"/>
    <property type="project" value="UniProtKB-KW"/>
</dbReference>
<keyword evidence="8" id="KW-0460">Magnesium</keyword>
<comment type="cofactor">
    <cofactor evidence="1">
        <name>Mg(2+)</name>
        <dbReference type="ChEBI" id="CHEBI:18420"/>
    </cofactor>
</comment>
<dbReference type="InterPro" id="IPR043519">
    <property type="entry name" value="NT_sf"/>
</dbReference>
<evidence type="ECO:0000256" key="6">
    <source>
        <dbReference type="ARBA" id="ARBA00022723"/>
    </source>
</evidence>
<dbReference type="SUPFAM" id="SSF81891">
    <property type="entry name" value="Poly A polymerase C-terminal region-like"/>
    <property type="match status" value="1"/>
</dbReference>
<keyword evidence="5" id="KW-0548">Nucleotidyltransferase</keyword>
<gene>
    <name evidence="12" type="ORF">CHS0354_001137</name>
</gene>
<dbReference type="PANTHER" id="PTHR46173">
    <property type="entry name" value="CCA TRNA NUCLEOTIDYLTRANSFERASE 1, MITOCHONDRIAL"/>
    <property type="match status" value="1"/>
</dbReference>
<keyword evidence="13" id="KW-1185">Reference proteome</keyword>
<sequence>MLTDGIRFLSKNVAYHFSRNLELYSVWRRRLHQAHIFGRVKGKLRTMKIDTPEFRGLFTPELNKLIDLFKKHDYELRIAGGAVRDLLMGKQPHDVDFATTATPNQMKEMFELEGIRTINNKGESHGTITARINDKENFEVTTLRIDVRTDGRHAEVQFTKDWELDANRRDLTINAMYLGLDGTLYDYFQGQEDLLERKVRFVGDPASRIQEDYIRILRYFRFYGRIAKTPNDHEEKTLHAIQENGAGLAGISGERIWLEFKKIVCGNFAGNLIKIMHDVGITQYIGLPEKPNVEEFEEVYNRAHHLDPQPMTYMSALLSKEEEVYQLNKRLKVSNDELKLGAFILQYRGVSMGDNPIRHCQHLFIDNPGKDVKVRALVTELVKYLGDQELVREFSQWSPPPFPVSGYDLVGLGVRKGPRFAKLIHELRQLWKQSDFKMTKEELLEHVDDILK</sequence>
<feature type="domain" description="tRNA nucleotidyltransferase/poly(A) polymerase RNA and SrmB- binding" evidence="11">
    <location>
        <begin position="234"/>
        <end position="285"/>
    </location>
</feature>
<keyword evidence="3 9" id="KW-0808">Transferase</keyword>
<dbReference type="InterPro" id="IPR032828">
    <property type="entry name" value="PolyA_RNA-bd"/>
</dbReference>
<accession>A0AAE0SZS8</accession>
<evidence type="ECO:0000256" key="2">
    <source>
        <dbReference type="ARBA" id="ARBA00007265"/>
    </source>
</evidence>
<protein>
    <submittedName>
        <fullName evidence="12">Uncharacterized protein</fullName>
    </submittedName>
</protein>
<evidence type="ECO:0000256" key="1">
    <source>
        <dbReference type="ARBA" id="ARBA00001946"/>
    </source>
</evidence>
<dbReference type="EMBL" id="JAEAOA010000117">
    <property type="protein sequence ID" value="KAK3600608.1"/>
    <property type="molecule type" value="Genomic_DNA"/>
</dbReference>
<evidence type="ECO:0000313" key="12">
    <source>
        <dbReference type="EMBL" id="KAK3600608.1"/>
    </source>
</evidence>
<dbReference type="CDD" id="cd05398">
    <property type="entry name" value="NT_ClassII-CCAase"/>
    <property type="match status" value="1"/>
</dbReference>
<reference evidence="12" key="2">
    <citation type="journal article" date="2021" name="Genome Biol. Evol.">
        <title>Developing a high-quality reference genome for a parasitic bivalve with doubly uniparental inheritance (Bivalvia: Unionida).</title>
        <authorList>
            <person name="Smith C.H."/>
        </authorList>
    </citation>
    <scope>NUCLEOTIDE SEQUENCE</scope>
    <source>
        <strain evidence="12">CHS0354</strain>
        <tissue evidence="12">Mantle</tissue>
    </source>
</reference>
<evidence type="ECO:0000256" key="4">
    <source>
        <dbReference type="ARBA" id="ARBA00022694"/>
    </source>
</evidence>
<dbReference type="InterPro" id="IPR002646">
    <property type="entry name" value="PolA_pol_head_dom"/>
</dbReference>
<dbReference type="Pfam" id="PF12627">
    <property type="entry name" value="PolyA_pol_RNAbd"/>
    <property type="match status" value="1"/>
</dbReference>
<comment type="caution">
    <text evidence="12">The sequence shown here is derived from an EMBL/GenBank/DDBJ whole genome shotgun (WGS) entry which is preliminary data.</text>
</comment>
<dbReference type="SUPFAM" id="SSF81301">
    <property type="entry name" value="Nucleotidyltransferase"/>
    <property type="match status" value="1"/>
</dbReference>
<reference evidence="12" key="1">
    <citation type="journal article" date="2021" name="Genome Biol. Evol.">
        <title>A High-Quality Reference Genome for a Parasitic Bivalve with Doubly Uniparental Inheritance (Bivalvia: Unionida).</title>
        <authorList>
            <person name="Smith C.H."/>
        </authorList>
    </citation>
    <scope>NUCLEOTIDE SEQUENCE</scope>
    <source>
        <strain evidence="12">CHS0354</strain>
    </source>
</reference>
<reference evidence="12" key="3">
    <citation type="submission" date="2023-05" db="EMBL/GenBank/DDBJ databases">
        <authorList>
            <person name="Smith C.H."/>
        </authorList>
    </citation>
    <scope>NUCLEOTIDE SEQUENCE</scope>
    <source>
        <strain evidence="12">CHS0354</strain>
        <tissue evidence="12">Mantle</tissue>
    </source>
</reference>
<dbReference type="GO" id="GO:0046872">
    <property type="term" value="F:metal ion binding"/>
    <property type="evidence" value="ECO:0007669"/>
    <property type="project" value="UniProtKB-KW"/>
</dbReference>
<keyword evidence="9" id="KW-0694">RNA-binding</keyword>
<keyword evidence="4" id="KW-0819">tRNA processing</keyword>
<evidence type="ECO:0000259" key="10">
    <source>
        <dbReference type="Pfam" id="PF01743"/>
    </source>
</evidence>
<dbReference type="GO" id="GO:0005739">
    <property type="term" value="C:mitochondrion"/>
    <property type="evidence" value="ECO:0007669"/>
    <property type="project" value="TreeGrafter"/>
</dbReference>
<dbReference type="GO" id="GO:1990180">
    <property type="term" value="P:mitochondrial tRNA 3'-end processing"/>
    <property type="evidence" value="ECO:0007669"/>
    <property type="project" value="TreeGrafter"/>
</dbReference>
<feature type="domain" description="Poly A polymerase head" evidence="10">
    <location>
        <begin position="76"/>
        <end position="200"/>
    </location>
</feature>
<dbReference type="PANTHER" id="PTHR46173:SF1">
    <property type="entry name" value="CCA TRNA NUCLEOTIDYLTRANSFERASE 1, MITOCHONDRIAL"/>
    <property type="match status" value="1"/>
</dbReference>
<evidence type="ECO:0000313" key="13">
    <source>
        <dbReference type="Proteomes" id="UP001195483"/>
    </source>
</evidence>
<keyword evidence="6" id="KW-0479">Metal-binding</keyword>
<keyword evidence="7" id="KW-0547">Nucleotide-binding</keyword>
<dbReference type="GO" id="GO:0001680">
    <property type="term" value="P:tRNA 3'-terminal CCA addition"/>
    <property type="evidence" value="ECO:0007669"/>
    <property type="project" value="TreeGrafter"/>
</dbReference>
<dbReference type="InterPro" id="IPR050264">
    <property type="entry name" value="Bact_CCA-adding_enz_type3_sf"/>
</dbReference>
<comment type="similarity">
    <text evidence="2 9">Belongs to the tRNA nucleotidyltransferase/poly(A) polymerase family.</text>
</comment>
<evidence type="ECO:0000256" key="8">
    <source>
        <dbReference type="ARBA" id="ARBA00022842"/>
    </source>
</evidence>
<evidence type="ECO:0000259" key="11">
    <source>
        <dbReference type="Pfam" id="PF12627"/>
    </source>
</evidence>
<evidence type="ECO:0000256" key="3">
    <source>
        <dbReference type="ARBA" id="ARBA00022679"/>
    </source>
</evidence>
<dbReference type="Gene3D" id="3.30.460.10">
    <property type="entry name" value="Beta Polymerase, domain 2"/>
    <property type="match status" value="1"/>
</dbReference>
<dbReference type="Proteomes" id="UP001195483">
    <property type="component" value="Unassembled WGS sequence"/>
</dbReference>
<organism evidence="12 13">
    <name type="scientific">Potamilus streckersoni</name>
    <dbReference type="NCBI Taxonomy" id="2493646"/>
    <lineage>
        <taxon>Eukaryota</taxon>
        <taxon>Metazoa</taxon>
        <taxon>Spiralia</taxon>
        <taxon>Lophotrochozoa</taxon>
        <taxon>Mollusca</taxon>
        <taxon>Bivalvia</taxon>
        <taxon>Autobranchia</taxon>
        <taxon>Heteroconchia</taxon>
        <taxon>Palaeoheterodonta</taxon>
        <taxon>Unionida</taxon>
        <taxon>Unionoidea</taxon>
        <taxon>Unionidae</taxon>
        <taxon>Ambleminae</taxon>
        <taxon>Lampsilini</taxon>
        <taxon>Potamilus</taxon>
    </lineage>
</organism>
<dbReference type="AlphaFoldDB" id="A0AAE0SZS8"/>
<dbReference type="GO" id="GO:0000049">
    <property type="term" value="F:tRNA binding"/>
    <property type="evidence" value="ECO:0007669"/>
    <property type="project" value="TreeGrafter"/>
</dbReference>